<proteinExistence type="predicted"/>
<keyword evidence="1" id="KW-0456">Lyase</keyword>
<dbReference type="PANTHER" id="PTHR12935">
    <property type="entry name" value="GAMMA-GLUTAMYLCYCLOTRANSFERASE"/>
    <property type="match status" value="1"/>
</dbReference>
<dbReference type="CDD" id="cd06661">
    <property type="entry name" value="GGCT_like"/>
    <property type="match status" value="1"/>
</dbReference>
<name>A0ABS0HWL7_9HYPH</name>
<comment type="caution">
    <text evidence="2">The sequence shown here is derived from an EMBL/GenBank/DDBJ whole genome shotgun (WGS) entry which is preliminary data.</text>
</comment>
<dbReference type="Pfam" id="PF13772">
    <property type="entry name" value="AIG2_2"/>
    <property type="match status" value="1"/>
</dbReference>
<dbReference type="InterPro" id="IPR036568">
    <property type="entry name" value="GGCT-like_sf"/>
</dbReference>
<dbReference type="InterPro" id="IPR013024">
    <property type="entry name" value="GGCT-like"/>
</dbReference>
<keyword evidence="3" id="KW-1185">Reference proteome</keyword>
<dbReference type="PANTHER" id="PTHR12935:SF0">
    <property type="entry name" value="GAMMA-GLUTAMYLCYCLOTRANSFERASE"/>
    <property type="match status" value="1"/>
</dbReference>
<evidence type="ECO:0000313" key="2">
    <source>
        <dbReference type="EMBL" id="MBF9197857.1"/>
    </source>
</evidence>
<gene>
    <name evidence="2" type="ORF">I2H36_17605</name>
</gene>
<organism evidence="2 3">
    <name type="scientific">Microvirga terrestris</name>
    <dbReference type="NCBI Taxonomy" id="2791024"/>
    <lineage>
        <taxon>Bacteria</taxon>
        <taxon>Pseudomonadati</taxon>
        <taxon>Pseudomonadota</taxon>
        <taxon>Alphaproteobacteria</taxon>
        <taxon>Hyphomicrobiales</taxon>
        <taxon>Methylobacteriaceae</taxon>
        <taxon>Microvirga</taxon>
    </lineage>
</organism>
<reference evidence="2 3" key="1">
    <citation type="submission" date="2020-11" db="EMBL/GenBank/DDBJ databases">
        <authorList>
            <person name="Kim M.K."/>
        </authorList>
    </citation>
    <scope>NUCLEOTIDE SEQUENCE [LARGE SCALE GENOMIC DNA]</scope>
    <source>
        <strain evidence="2 3">BT290</strain>
    </source>
</reference>
<dbReference type="EMBL" id="JADQDN010000012">
    <property type="protein sequence ID" value="MBF9197857.1"/>
    <property type="molecule type" value="Genomic_DNA"/>
</dbReference>
<accession>A0ABS0HWL7</accession>
<evidence type="ECO:0000313" key="3">
    <source>
        <dbReference type="Proteomes" id="UP000611708"/>
    </source>
</evidence>
<dbReference type="SUPFAM" id="SSF110857">
    <property type="entry name" value="Gamma-glutamyl cyclotransferase-like"/>
    <property type="match status" value="1"/>
</dbReference>
<evidence type="ECO:0000256" key="1">
    <source>
        <dbReference type="ARBA" id="ARBA00023239"/>
    </source>
</evidence>
<sequence>MPLYFAYGSNMDQAAMLMRCPGSKQVGIGRLMRHRFMIFDEGYATVVRDPQRAVWGMVWDLALADVPALDRYESLSTGLYAKVIQPIVTAQGPRRALVYVGRSAKPGTPLPGYMEGVIEAARHASLPEDYIRSLNMWLPKTQSSALAPQQPKVRPLWSVPASTIRKPR</sequence>
<dbReference type="InterPro" id="IPR017939">
    <property type="entry name" value="G-Glutamylcylcotransferase"/>
</dbReference>
<protein>
    <submittedName>
        <fullName evidence="2">Gamma-glutamylcyclotransferase</fullName>
    </submittedName>
</protein>
<dbReference type="Proteomes" id="UP000611708">
    <property type="component" value="Unassembled WGS sequence"/>
</dbReference>
<dbReference type="Gene3D" id="3.10.490.10">
    <property type="entry name" value="Gamma-glutamyl cyclotransferase-like"/>
    <property type="match status" value="1"/>
</dbReference>